<proteinExistence type="predicted"/>
<comment type="caution">
    <text evidence="2">The sequence shown here is derived from an EMBL/GenBank/DDBJ whole genome shotgun (WGS) entry which is preliminary data.</text>
</comment>
<dbReference type="AlphaFoldDB" id="A0AA41WDM4"/>
<evidence type="ECO:0000313" key="2">
    <source>
        <dbReference type="EMBL" id="MCM8750097.1"/>
    </source>
</evidence>
<protein>
    <submittedName>
        <fullName evidence="2">Uncharacterized protein</fullName>
    </submittedName>
</protein>
<accession>A0AA41WDM4</accession>
<evidence type="ECO:0000256" key="1">
    <source>
        <dbReference type="SAM" id="Phobius"/>
    </source>
</evidence>
<evidence type="ECO:0000313" key="3">
    <source>
        <dbReference type="Proteomes" id="UP001165306"/>
    </source>
</evidence>
<feature type="transmembrane region" description="Helical" evidence="1">
    <location>
        <begin position="233"/>
        <end position="256"/>
    </location>
</feature>
<dbReference type="Proteomes" id="UP001165306">
    <property type="component" value="Unassembled WGS sequence"/>
</dbReference>
<name>A0AA41WDM4_9BACT</name>
<feature type="transmembrane region" description="Helical" evidence="1">
    <location>
        <begin position="144"/>
        <end position="167"/>
    </location>
</feature>
<feature type="transmembrane region" description="Helical" evidence="1">
    <location>
        <begin position="293"/>
        <end position="311"/>
    </location>
</feature>
<dbReference type="EMBL" id="JAMSLR010000010">
    <property type="protein sequence ID" value="MCM8750097.1"/>
    <property type="molecule type" value="Genomic_DNA"/>
</dbReference>
<dbReference type="RefSeq" id="WP_284057884.1">
    <property type="nucleotide sequence ID" value="NZ_JAMSLR010000010.1"/>
</dbReference>
<feature type="transmembrane region" description="Helical" evidence="1">
    <location>
        <begin position="174"/>
        <end position="192"/>
    </location>
</feature>
<reference evidence="2" key="1">
    <citation type="submission" date="2022-06" db="EMBL/GenBank/DDBJ databases">
        <title>CFH 74404 Thermomicrobiaceae sp.</title>
        <authorList>
            <person name="Ming H."/>
            <person name="Li W.-J."/>
            <person name="Zhao Z."/>
        </authorList>
    </citation>
    <scope>NUCLEOTIDE SEQUENCE</scope>
    <source>
        <strain evidence="2">CFH 74404</strain>
    </source>
</reference>
<organism evidence="2 3">
    <name type="scientific">Thermalbibacter longus</name>
    <dbReference type="NCBI Taxonomy" id="2951981"/>
    <lineage>
        <taxon>Bacteria</taxon>
        <taxon>Pseudomonadati</taxon>
        <taxon>Thermomicrobiota</taxon>
        <taxon>Thermomicrobia</taxon>
        <taxon>Thermomicrobiales</taxon>
        <taxon>Thermomicrobiaceae</taxon>
        <taxon>Thermalbibacter</taxon>
    </lineage>
</organism>
<feature type="transmembrane region" description="Helical" evidence="1">
    <location>
        <begin position="121"/>
        <end position="138"/>
    </location>
</feature>
<keyword evidence="1" id="KW-1133">Transmembrane helix</keyword>
<gene>
    <name evidence="2" type="ORF">NET02_13160</name>
</gene>
<sequence>MIGGTPRLSIRQRILLALVIGLASTVLCYYNLVQRDQLASDFTWPWRGAMRLLNGQNPYDDPQLSPLFPYPFDAPLYYPMPALLVALPFTALPAELAGALFFGISSGLLAYGISRSGLHHLPLFLSAPFYVAAVVAQWSPLITAAAFLPALLPFAFAKPNVGIPIVLSFPHRRGLILSAFVLGLSLLIMPRWPLEWLENVTSSHHQYRIPLTVLPGPLLLLALVRWQRPAARLLLLFSLIPQRLWFYDQLSLWLLARSARESMLLSAASWVGYWGWRLLPDGDLRLGTSPETAAPWVVACTYLPALLVVLFRGPSGRVLRARWRVTPLIDRKQLRVSDPAEYHRSRSIVDHDVPWIAP</sequence>
<keyword evidence="1" id="KW-0472">Membrane</keyword>
<feature type="transmembrane region" description="Helical" evidence="1">
    <location>
        <begin position="207"/>
        <end position="226"/>
    </location>
</feature>
<feature type="transmembrane region" description="Helical" evidence="1">
    <location>
        <begin position="14"/>
        <end position="32"/>
    </location>
</feature>
<keyword evidence="1" id="KW-0812">Transmembrane</keyword>
<feature type="transmembrane region" description="Helical" evidence="1">
    <location>
        <begin position="76"/>
        <end position="109"/>
    </location>
</feature>
<keyword evidence="3" id="KW-1185">Reference proteome</keyword>